<name>A0A059C623_EUCGR</name>
<proteinExistence type="predicted"/>
<evidence type="ECO:0000313" key="1">
    <source>
        <dbReference type="EMBL" id="KCW73694.1"/>
    </source>
</evidence>
<reference evidence="1" key="1">
    <citation type="submission" date="2013-07" db="EMBL/GenBank/DDBJ databases">
        <title>The genome of Eucalyptus grandis.</title>
        <authorList>
            <person name="Schmutz J."/>
            <person name="Hayes R."/>
            <person name="Myburg A."/>
            <person name="Tuskan G."/>
            <person name="Grattapaglia D."/>
            <person name="Rokhsar D.S."/>
        </authorList>
    </citation>
    <scope>NUCLEOTIDE SEQUENCE</scope>
    <source>
        <tissue evidence="1">Leaf extractions</tissue>
    </source>
</reference>
<dbReference type="AlphaFoldDB" id="A0A059C623"/>
<gene>
    <name evidence="1" type="ORF">EUGRSUZ_E02295</name>
</gene>
<protein>
    <submittedName>
        <fullName evidence="1">Uncharacterized protein</fullName>
    </submittedName>
</protein>
<sequence>MWLGNAGRSVPIRLGGKTNPRLLDVHQSCWELSARSVTASWNPPGNSPRDCDTPKRLLVSSGATGATGLSRRWPRWTGLLVHWCSVVNLQELPPG</sequence>
<dbReference type="InParanoid" id="A0A059C623"/>
<organism evidence="1">
    <name type="scientific">Eucalyptus grandis</name>
    <name type="common">Flooded gum</name>
    <dbReference type="NCBI Taxonomy" id="71139"/>
    <lineage>
        <taxon>Eukaryota</taxon>
        <taxon>Viridiplantae</taxon>
        <taxon>Streptophyta</taxon>
        <taxon>Embryophyta</taxon>
        <taxon>Tracheophyta</taxon>
        <taxon>Spermatophyta</taxon>
        <taxon>Magnoliopsida</taxon>
        <taxon>eudicotyledons</taxon>
        <taxon>Gunneridae</taxon>
        <taxon>Pentapetalae</taxon>
        <taxon>rosids</taxon>
        <taxon>malvids</taxon>
        <taxon>Myrtales</taxon>
        <taxon>Myrtaceae</taxon>
        <taxon>Myrtoideae</taxon>
        <taxon>Eucalypteae</taxon>
        <taxon>Eucalyptus</taxon>
    </lineage>
</organism>
<dbReference type="Gramene" id="KCW73694">
    <property type="protein sequence ID" value="KCW73694"/>
    <property type="gene ID" value="EUGRSUZ_E02295"/>
</dbReference>
<dbReference type="EMBL" id="KK198757">
    <property type="protein sequence ID" value="KCW73694.1"/>
    <property type="molecule type" value="Genomic_DNA"/>
</dbReference>
<accession>A0A059C623</accession>